<dbReference type="PANTHER" id="PTHR12106">
    <property type="entry name" value="SORTILIN RELATED"/>
    <property type="match status" value="1"/>
</dbReference>
<dbReference type="Pfam" id="PF15902">
    <property type="entry name" value="Sortilin-Vps10"/>
    <property type="match status" value="1"/>
</dbReference>
<accession>A0A0C9UM97</accession>
<evidence type="ECO:0000259" key="3">
    <source>
        <dbReference type="SMART" id="SM00602"/>
    </source>
</evidence>
<dbReference type="PANTHER" id="PTHR12106:SF27">
    <property type="entry name" value="SORTILIN-RELATED RECEPTOR"/>
    <property type="match status" value="1"/>
</dbReference>
<dbReference type="Pfam" id="PF15901">
    <property type="entry name" value="Sortilin_C"/>
    <property type="match status" value="1"/>
</dbReference>
<dbReference type="SUPFAM" id="SSF110296">
    <property type="entry name" value="Oligoxyloglucan reducing end-specific cellobiohydrolase"/>
    <property type="match status" value="1"/>
</dbReference>
<dbReference type="AlphaFoldDB" id="A0A0C9UM97"/>
<dbReference type="HOGENOM" id="CLU_000700_3_0_1"/>
<feature type="domain" description="VPS10" evidence="3">
    <location>
        <begin position="16"/>
        <end position="542"/>
    </location>
</feature>
<dbReference type="InterPro" id="IPR031777">
    <property type="entry name" value="Sortilin_C"/>
</dbReference>
<proteinExistence type="predicted"/>
<evidence type="ECO:0000256" key="1">
    <source>
        <dbReference type="ARBA" id="ARBA00022737"/>
    </source>
</evidence>
<keyword evidence="1" id="KW-0677">Repeat</keyword>
<keyword evidence="2" id="KW-0325">Glycoprotein</keyword>
<keyword evidence="5" id="KW-1185">Reference proteome</keyword>
<dbReference type="EMBL" id="KN837371">
    <property type="protein sequence ID" value="KIJ26390.1"/>
    <property type="molecule type" value="Genomic_DNA"/>
</dbReference>
<dbReference type="InterPro" id="IPR006581">
    <property type="entry name" value="VPS10"/>
</dbReference>
<dbReference type="InterPro" id="IPR031778">
    <property type="entry name" value="Sortilin_N"/>
</dbReference>
<dbReference type="GO" id="GO:0016020">
    <property type="term" value="C:membrane"/>
    <property type="evidence" value="ECO:0007669"/>
    <property type="project" value="InterPro"/>
</dbReference>
<dbReference type="GO" id="GO:0005794">
    <property type="term" value="C:Golgi apparatus"/>
    <property type="evidence" value="ECO:0007669"/>
    <property type="project" value="TreeGrafter"/>
</dbReference>
<dbReference type="GO" id="GO:0005829">
    <property type="term" value="C:cytosol"/>
    <property type="evidence" value="ECO:0007669"/>
    <property type="project" value="GOC"/>
</dbReference>
<name>A0A0C9UM97_SPHS4</name>
<dbReference type="GO" id="GO:0006623">
    <property type="term" value="P:protein targeting to vacuole"/>
    <property type="evidence" value="ECO:0007669"/>
    <property type="project" value="TreeGrafter"/>
</dbReference>
<evidence type="ECO:0000256" key="2">
    <source>
        <dbReference type="ARBA" id="ARBA00023180"/>
    </source>
</evidence>
<evidence type="ECO:0000313" key="5">
    <source>
        <dbReference type="Proteomes" id="UP000054279"/>
    </source>
</evidence>
<gene>
    <name evidence="4" type="ORF">M422DRAFT_272548</name>
</gene>
<protein>
    <recommendedName>
        <fullName evidence="3">VPS10 domain-containing protein</fullName>
    </recommendedName>
</protein>
<sequence>MIPFSNLPIERTYFDDSEVIIYHDILEGDVWISQDEGKSCDLASDVPRGKAIMFIAHPFQRTWTYILMDSTKHYRTTNRGRSWQDFEVPEGPALVSEPLSSIFEIRTRFCTKALHVKRAGWARVTVMRAYTWYATDNLESDPKELLLPSRQGKFAHSSKEFKHNAPENLIYCIGWEGTAYSSLSPKLLLSTDFFKKDKKVLTLPGGNKNSEGVLALAIVSKFVVAGVRDLSPSSQNDMLMYVSVDAENWAKGMFPHTSSSKLRENACTVVESTTHSLGVDVLLHSRLTIGTLLVSNSNGTYFVESLKNTNRNLEGFVDFETIYDIEGIGLANVVDKPHEVDGRGAERIVKSVITFDDGSSWAPIHAPSKDVDGKDIGCDTKETDLCSLHLHSVTSLHNVDRVFSSPASGYILGTDGGVSWEMVKKNAHKYEFGDQGSIMVLINDEEAVDRITYSYDSGKTWQDLDLGVKIRARALTIIPDSTSQRFLLVGGLHKSSIEDKKHPHAAIYLDFSPLRKVKCTPDQFEKWFARTHDHECLMGHKV</sequence>
<organism evidence="4 5">
    <name type="scientific">Sphaerobolus stellatus (strain SS14)</name>
    <dbReference type="NCBI Taxonomy" id="990650"/>
    <lineage>
        <taxon>Eukaryota</taxon>
        <taxon>Fungi</taxon>
        <taxon>Dikarya</taxon>
        <taxon>Basidiomycota</taxon>
        <taxon>Agaricomycotina</taxon>
        <taxon>Agaricomycetes</taxon>
        <taxon>Phallomycetidae</taxon>
        <taxon>Geastrales</taxon>
        <taxon>Sphaerobolaceae</taxon>
        <taxon>Sphaerobolus</taxon>
    </lineage>
</organism>
<dbReference type="OrthoDB" id="443634at2759"/>
<dbReference type="SMART" id="SM00602">
    <property type="entry name" value="VPS10"/>
    <property type="match status" value="1"/>
</dbReference>
<dbReference type="GO" id="GO:0006896">
    <property type="term" value="P:Golgi to vacuole transport"/>
    <property type="evidence" value="ECO:0007669"/>
    <property type="project" value="TreeGrafter"/>
</dbReference>
<evidence type="ECO:0000313" key="4">
    <source>
        <dbReference type="EMBL" id="KIJ26390.1"/>
    </source>
</evidence>
<dbReference type="GO" id="GO:0006895">
    <property type="term" value="P:Golgi to endosome transport"/>
    <property type="evidence" value="ECO:0007669"/>
    <property type="project" value="TreeGrafter"/>
</dbReference>
<dbReference type="Proteomes" id="UP000054279">
    <property type="component" value="Unassembled WGS sequence"/>
</dbReference>
<reference evidence="4 5" key="1">
    <citation type="submission" date="2014-06" db="EMBL/GenBank/DDBJ databases">
        <title>Evolutionary Origins and Diversification of the Mycorrhizal Mutualists.</title>
        <authorList>
            <consortium name="DOE Joint Genome Institute"/>
            <consortium name="Mycorrhizal Genomics Consortium"/>
            <person name="Kohler A."/>
            <person name="Kuo A."/>
            <person name="Nagy L.G."/>
            <person name="Floudas D."/>
            <person name="Copeland A."/>
            <person name="Barry K.W."/>
            <person name="Cichocki N."/>
            <person name="Veneault-Fourrey C."/>
            <person name="LaButti K."/>
            <person name="Lindquist E.A."/>
            <person name="Lipzen A."/>
            <person name="Lundell T."/>
            <person name="Morin E."/>
            <person name="Murat C."/>
            <person name="Riley R."/>
            <person name="Ohm R."/>
            <person name="Sun H."/>
            <person name="Tunlid A."/>
            <person name="Henrissat B."/>
            <person name="Grigoriev I.V."/>
            <person name="Hibbett D.S."/>
            <person name="Martin F."/>
        </authorList>
    </citation>
    <scope>NUCLEOTIDE SEQUENCE [LARGE SCALE GENOMIC DNA]</scope>
    <source>
        <strain evidence="4 5">SS14</strain>
    </source>
</reference>
<dbReference type="InterPro" id="IPR050310">
    <property type="entry name" value="VPS10-sortilin"/>
</dbReference>